<feature type="transmembrane region" description="Helical" evidence="7">
    <location>
        <begin position="163"/>
        <end position="182"/>
    </location>
</feature>
<feature type="compositionally biased region" description="Low complexity" evidence="6">
    <location>
        <begin position="404"/>
        <end position="418"/>
    </location>
</feature>
<dbReference type="PANTHER" id="PTHR13144">
    <property type="entry name" value="TEX261 PROTEIN"/>
    <property type="match status" value="1"/>
</dbReference>
<accession>A0A5C5G6G3</accession>
<evidence type="ECO:0000256" key="3">
    <source>
        <dbReference type="ARBA" id="ARBA00022692"/>
    </source>
</evidence>
<evidence type="ECO:0000256" key="1">
    <source>
        <dbReference type="ARBA" id="ARBA00004141"/>
    </source>
</evidence>
<feature type="transmembrane region" description="Helical" evidence="7">
    <location>
        <begin position="12"/>
        <end position="36"/>
    </location>
</feature>
<dbReference type="GO" id="GO:0097020">
    <property type="term" value="F:COPII receptor activity"/>
    <property type="evidence" value="ECO:0007669"/>
    <property type="project" value="InterPro"/>
</dbReference>
<evidence type="ECO:0000256" key="5">
    <source>
        <dbReference type="ARBA" id="ARBA00023136"/>
    </source>
</evidence>
<dbReference type="Proteomes" id="UP000311382">
    <property type="component" value="Unassembled WGS sequence"/>
</dbReference>
<proteinExistence type="inferred from homology"/>
<dbReference type="GO" id="GO:0006888">
    <property type="term" value="P:endoplasmic reticulum to Golgi vesicle-mediated transport"/>
    <property type="evidence" value="ECO:0007669"/>
    <property type="project" value="InterPro"/>
</dbReference>
<feature type="compositionally biased region" description="Low complexity" evidence="6">
    <location>
        <begin position="353"/>
        <end position="375"/>
    </location>
</feature>
<feature type="compositionally biased region" description="Gly residues" evidence="6">
    <location>
        <begin position="283"/>
        <end position="293"/>
    </location>
</feature>
<dbReference type="GO" id="GO:0030134">
    <property type="term" value="C:COPII-coated ER to Golgi transport vesicle"/>
    <property type="evidence" value="ECO:0007669"/>
    <property type="project" value="TreeGrafter"/>
</dbReference>
<evidence type="ECO:0000256" key="7">
    <source>
        <dbReference type="SAM" id="Phobius"/>
    </source>
</evidence>
<organism evidence="8 9">
    <name type="scientific">Rhodotorula diobovata</name>
    <dbReference type="NCBI Taxonomy" id="5288"/>
    <lineage>
        <taxon>Eukaryota</taxon>
        <taxon>Fungi</taxon>
        <taxon>Dikarya</taxon>
        <taxon>Basidiomycota</taxon>
        <taxon>Pucciniomycotina</taxon>
        <taxon>Microbotryomycetes</taxon>
        <taxon>Sporidiobolales</taxon>
        <taxon>Sporidiobolaceae</taxon>
        <taxon>Rhodotorula</taxon>
    </lineage>
</organism>
<feature type="region of interest" description="Disordered" evidence="6">
    <location>
        <begin position="259"/>
        <end position="517"/>
    </location>
</feature>
<feature type="transmembrane region" description="Helical" evidence="7">
    <location>
        <begin position="95"/>
        <end position="115"/>
    </location>
</feature>
<comment type="caution">
    <text evidence="8">The sequence shown here is derived from an EMBL/GenBank/DDBJ whole genome shotgun (WGS) entry which is preliminary data.</text>
</comment>
<keyword evidence="4 7" id="KW-1133">Transmembrane helix</keyword>
<dbReference type="AlphaFoldDB" id="A0A5C5G6G3"/>
<evidence type="ECO:0000256" key="2">
    <source>
        <dbReference type="ARBA" id="ARBA00008096"/>
    </source>
</evidence>
<sequence length="517" mass="53157">MLEGWSVLHSLSWVALAAGFVFLLLSLASGLLYVAEVIEEHSGLAKTVGKRLVYAEVLLFVLLFAVDGLPWHLVAVGIVAHLVYLQNFSRTWPTISLTSLTFILSCLLVLLSHFLSFRHFSARSAAAAHHGRYTHYNAYDSRRGRHGGGGGHGAGAPESFLDVATYFAVCVWLVPFYLFLSLSANDNVLPSSGESRRSSPTPSSPTISVSKPSPALTASPSTGRHQRQRSSMVKAALSSAFRLVPSALRPSTLSAQLPLSDKSAARRDIPRSPSPTFGLGFDQLGGGGGGGAQGSSSGFSSTGVASGASASALSGTKPRPQPLLRTSTSAMDMRRGSAAGSNPGSPTVEVGMPSPVSPYYASSSSAALPSPSVASQRRFFPHPPPGAGGGSQPPSPANARFPPSAALSSSLGTSSAAGPRAPFPPAVPRSGSGPAPGTGMVRRNTTDRQGQGQGQGQGLSPVTAPGQQQPVGLGETGRRASEAVMMRPGAGAGGQGPPPPPPQIRRRGTTDGYGGER</sequence>
<dbReference type="GO" id="GO:0000139">
    <property type="term" value="C:Golgi membrane"/>
    <property type="evidence" value="ECO:0007669"/>
    <property type="project" value="TreeGrafter"/>
</dbReference>
<protein>
    <submittedName>
        <fullName evidence="8">Transmembrane adaptor Erv26-domain-containing protein</fullName>
    </submittedName>
</protein>
<evidence type="ECO:0000256" key="6">
    <source>
        <dbReference type="SAM" id="MobiDB-lite"/>
    </source>
</evidence>
<dbReference type="OrthoDB" id="28257at2759"/>
<feature type="transmembrane region" description="Helical" evidence="7">
    <location>
        <begin position="57"/>
        <end position="83"/>
    </location>
</feature>
<name>A0A5C5G6G3_9BASI</name>
<reference evidence="8 9" key="1">
    <citation type="submission" date="2019-03" db="EMBL/GenBank/DDBJ databases">
        <title>Rhodosporidium diobovatum UCD-FST 08-225 genome sequencing, assembly, and annotation.</title>
        <authorList>
            <person name="Fakankun I.U."/>
            <person name="Fristensky B."/>
            <person name="Levin D.B."/>
        </authorList>
    </citation>
    <scope>NUCLEOTIDE SEQUENCE [LARGE SCALE GENOMIC DNA]</scope>
    <source>
        <strain evidence="8 9">UCD-FST 08-225</strain>
    </source>
</reference>
<dbReference type="EMBL" id="SOZI01000006">
    <property type="protein sequence ID" value="TNY23982.1"/>
    <property type="molecule type" value="Genomic_DNA"/>
</dbReference>
<comment type="subcellular location">
    <subcellularLocation>
        <location evidence="1">Membrane</location>
        <topology evidence="1">Multi-pass membrane protein</topology>
    </subcellularLocation>
</comment>
<comment type="similarity">
    <text evidence="2">Belongs to the SVP26 family.</text>
</comment>
<feature type="compositionally biased region" description="Low complexity" evidence="6">
    <location>
        <begin position="190"/>
        <end position="214"/>
    </location>
</feature>
<evidence type="ECO:0000313" key="9">
    <source>
        <dbReference type="Proteomes" id="UP000311382"/>
    </source>
</evidence>
<dbReference type="InterPro" id="IPR007277">
    <property type="entry name" value="Svp26/Tex261"/>
</dbReference>
<keyword evidence="9" id="KW-1185">Reference proteome</keyword>
<evidence type="ECO:0000313" key="8">
    <source>
        <dbReference type="EMBL" id="TNY23982.1"/>
    </source>
</evidence>
<dbReference type="PANTHER" id="PTHR13144:SF0">
    <property type="entry name" value="PROTEIN TEX261"/>
    <property type="match status" value="1"/>
</dbReference>
<feature type="region of interest" description="Disordered" evidence="6">
    <location>
        <begin position="190"/>
        <end position="232"/>
    </location>
</feature>
<evidence type="ECO:0000256" key="4">
    <source>
        <dbReference type="ARBA" id="ARBA00022989"/>
    </source>
</evidence>
<dbReference type="Pfam" id="PF04148">
    <property type="entry name" value="Erv26"/>
    <property type="match status" value="1"/>
</dbReference>
<keyword evidence="5 7" id="KW-0472">Membrane</keyword>
<keyword evidence="3 7" id="KW-0812">Transmembrane</keyword>
<gene>
    <name evidence="8" type="ORF">DMC30DRAFT_359329</name>
</gene>
<dbReference type="GO" id="GO:0005789">
    <property type="term" value="C:endoplasmic reticulum membrane"/>
    <property type="evidence" value="ECO:0007669"/>
    <property type="project" value="TreeGrafter"/>
</dbReference>
<feature type="compositionally biased region" description="Low complexity" evidence="6">
    <location>
        <begin position="294"/>
        <end position="316"/>
    </location>
</feature>